<dbReference type="InterPro" id="IPR001811">
    <property type="entry name" value="Chemokine_IL8-like_dom"/>
</dbReference>
<dbReference type="InterPro" id="IPR036048">
    <property type="entry name" value="Interleukin_8-like_sf"/>
</dbReference>
<dbReference type="OrthoDB" id="9948647at2759"/>
<feature type="chain" id="PRO_5035869569" evidence="3">
    <location>
        <begin position="29"/>
        <end position="136"/>
    </location>
</feature>
<evidence type="ECO:0000313" key="5">
    <source>
        <dbReference type="EMBL" id="CAG6017324.1"/>
    </source>
</evidence>
<dbReference type="PRINTS" id="PR00436">
    <property type="entry name" value="INTERLEUKIN8"/>
</dbReference>
<feature type="region of interest" description="Disordered" evidence="2">
    <location>
        <begin position="110"/>
        <end position="136"/>
    </location>
</feature>
<evidence type="ECO:0000256" key="2">
    <source>
        <dbReference type="SAM" id="MobiDB-lite"/>
    </source>
</evidence>
<dbReference type="AlphaFoldDB" id="A0A8S4BR16"/>
<proteinExistence type="predicted"/>
<keyword evidence="3" id="KW-0732">Signal</keyword>
<feature type="compositionally biased region" description="Basic residues" evidence="2">
    <location>
        <begin position="110"/>
        <end position="127"/>
    </location>
</feature>
<feature type="domain" description="Chemokine interleukin-8-like" evidence="4">
    <location>
        <begin position="32"/>
        <end position="92"/>
    </location>
</feature>
<gene>
    <name evidence="5" type="ORF">MMEN_LOCUS20681</name>
</gene>
<dbReference type="EMBL" id="CAJRST010039999">
    <property type="protein sequence ID" value="CAG6017324.1"/>
    <property type="molecule type" value="Genomic_DNA"/>
</dbReference>
<evidence type="ECO:0000256" key="3">
    <source>
        <dbReference type="SAM" id="SignalP"/>
    </source>
</evidence>
<name>A0A8S4BR16_9TELE</name>
<dbReference type="GO" id="GO:0008009">
    <property type="term" value="F:chemokine activity"/>
    <property type="evidence" value="ECO:0007669"/>
    <property type="project" value="InterPro"/>
</dbReference>
<keyword evidence="1" id="KW-0202">Cytokine</keyword>
<sequence length="136" mass="15350">MRPYPQLAIQLALLSLYCLLTTVRESNGTFVPGRCLCPKTQPRIRGQLKELLVVPESASCSNVTVIVTLKRNDATVCLDPGAPMAKQLIRCWNRAHKLGRDVKVCLRRRRVKGGRRQQPQQRRRGQKKNPPLAPNS</sequence>
<reference evidence="5" key="1">
    <citation type="submission" date="2021-05" db="EMBL/GenBank/DDBJ databases">
        <authorList>
            <person name="Tigano A."/>
        </authorList>
    </citation>
    <scope>NUCLEOTIDE SEQUENCE</scope>
</reference>
<feature type="signal peptide" evidence="3">
    <location>
        <begin position="1"/>
        <end position="28"/>
    </location>
</feature>
<evidence type="ECO:0000259" key="4">
    <source>
        <dbReference type="SMART" id="SM00199"/>
    </source>
</evidence>
<protein>
    <submittedName>
        <fullName evidence="5">(Atlantic silverside) hypothetical protein</fullName>
    </submittedName>
</protein>
<dbReference type="Gene3D" id="2.40.50.40">
    <property type="match status" value="1"/>
</dbReference>
<dbReference type="SUPFAM" id="SSF54117">
    <property type="entry name" value="Interleukin 8-like chemokines"/>
    <property type="match status" value="1"/>
</dbReference>
<dbReference type="Pfam" id="PF00048">
    <property type="entry name" value="IL8"/>
    <property type="match status" value="1"/>
</dbReference>
<comment type="caution">
    <text evidence="5">The sequence shown here is derived from an EMBL/GenBank/DDBJ whole genome shotgun (WGS) entry which is preliminary data.</text>
</comment>
<dbReference type="SMART" id="SM00199">
    <property type="entry name" value="SCY"/>
    <property type="match status" value="1"/>
</dbReference>
<dbReference type="GO" id="GO:0005615">
    <property type="term" value="C:extracellular space"/>
    <property type="evidence" value="ECO:0007669"/>
    <property type="project" value="UniProtKB-KW"/>
</dbReference>
<organism evidence="5 6">
    <name type="scientific">Menidia menidia</name>
    <name type="common">Atlantic silverside</name>
    <dbReference type="NCBI Taxonomy" id="238744"/>
    <lineage>
        <taxon>Eukaryota</taxon>
        <taxon>Metazoa</taxon>
        <taxon>Chordata</taxon>
        <taxon>Craniata</taxon>
        <taxon>Vertebrata</taxon>
        <taxon>Euteleostomi</taxon>
        <taxon>Actinopterygii</taxon>
        <taxon>Neopterygii</taxon>
        <taxon>Teleostei</taxon>
        <taxon>Neoteleostei</taxon>
        <taxon>Acanthomorphata</taxon>
        <taxon>Ovalentaria</taxon>
        <taxon>Atherinomorphae</taxon>
        <taxon>Atheriniformes</taxon>
        <taxon>Atherinopsidae</taxon>
        <taxon>Menidiinae</taxon>
        <taxon>Menidia</taxon>
    </lineage>
</organism>
<dbReference type="GO" id="GO:0006955">
    <property type="term" value="P:immune response"/>
    <property type="evidence" value="ECO:0007669"/>
    <property type="project" value="InterPro"/>
</dbReference>
<evidence type="ECO:0000256" key="1">
    <source>
        <dbReference type="ARBA" id="ARBA00022514"/>
    </source>
</evidence>
<keyword evidence="6" id="KW-1185">Reference proteome</keyword>
<accession>A0A8S4BR16</accession>
<evidence type="ECO:0000313" key="6">
    <source>
        <dbReference type="Proteomes" id="UP000677803"/>
    </source>
</evidence>
<dbReference type="Proteomes" id="UP000677803">
    <property type="component" value="Unassembled WGS sequence"/>
</dbReference>